<dbReference type="Proteomes" id="UP000251431">
    <property type="component" value="Unassembled WGS sequence"/>
</dbReference>
<dbReference type="EMBL" id="UAQE01000001">
    <property type="protein sequence ID" value="SPT98439.1"/>
    <property type="molecule type" value="Genomic_DNA"/>
</dbReference>
<feature type="domain" description="Gp28/Gp37-like" evidence="1">
    <location>
        <begin position="4"/>
        <end position="362"/>
    </location>
</feature>
<evidence type="ECO:0000259" key="1">
    <source>
        <dbReference type="Pfam" id="PF14594"/>
    </source>
</evidence>
<evidence type="ECO:0000313" key="3">
    <source>
        <dbReference type="Proteomes" id="UP000251431"/>
    </source>
</evidence>
<organism evidence="2 3">
    <name type="scientific">Lysinibacillus capsici</name>
    <dbReference type="NCBI Taxonomy" id="2115968"/>
    <lineage>
        <taxon>Bacteria</taxon>
        <taxon>Bacillati</taxon>
        <taxon>Bacillota</taxon>
        <taxon>Bacilli</taxon>
        <taxon>Bacillales</taxon>
        <taxon>Bacillaceae</taxon>
        <taxon>Lysinibacillus</taxon>
    </lineage>
</organism>
<accession>A0A2X0XHP0</accession>
<dbReference type="InterPro" id="IPR029432">
    <property type="entry name" value="Gp28/Gp37-like_dom"/>
</dbReference>
<gene>
    <name evidence="2" type="ORF">NCTC7582_01661</name>
</gene>
<reference evidence="2 3" key="1">
    <citation type="submission" date="2018-06" db="EMBL/GenBank/DDBJ databases">
        <authorList>
            <consortium name="Pathogen Informatics"/>
            <person name="Doyle S."/>
        </authorList>
    </citation>
    <scope>NUCLEOTIDE SEQUENCE [LARGE SCALE GENOMIC DNA]</scope>
    <source>
        <strain evidence="2 3">NCTC7582</strain>
    </source>
</reference>
<sequence length="384" mass="43847">MRKPIRILTLELSLVGEVDNYSSLIFDMSWHGIGEFELRINKYIQYADELQKDRLIIIGNDYRKVFVIKYRQIELDENGKASENWIVRGLQLKSIVAERLTIPPTGKSHDNVTGSHETVMKHYIDTCLVNTTDIRRKVPMLTIAPDLQRGKQLSYSSRLKMLAEEMATLSLDSGLGWTVYLDLNNKRWVFDVLEGVNRTRGQNINSPVTFSPEFNSLKSLSYTQSDLNYKNIAVVAGQGEGVERRIIEVGEEGKTGYWRREVFIDARDISETDDDGVQLPAEKVIAALKARGQQQLNELLQEEYLEGQMLNQGSFIYEKDFNNGDMVTIQNLNWGVTLDARITSVREAYENNTNIIEGTFGNNKPTLVQKIKQELSQISGEVRR</sequence>
<protein>
    <submittedName>
        <fullName evidence="2">Phage minor structural protein, N- region</fullName>
    </submittedName>
</protein>
<dbReference type="Pfam" id="PF14594">
    <property type="entry name" value="Sipho_Gp37"/>
    <property type="match status" value="1"/>
</dbReference>
<dbReference type="RefSeq" id="WP_112117015.1">
    <property type="nucleotide sequence ID" value="NZ_UAQE01000001.1"/>
</dbReference>
<name>A0A2X0XHP0_9BACI</name>
<proteinExistence type="predicted"/>
<dbReference type="AlphaFoldDB" id="A0A2X0XHP0"/>
<evidence type="ECO:0000313" key="2">
    <source>
        <dbReference type="EMBL" id="SPT98439.1"/>
    </source>
</evidence>